<name>A0A9X8WHS7_9BACI</name>
<dbReference type="PROSITE" id="PS51257">
    <property type="entry name" value="PROKAR_LIPOPROTEIN"/>
    <property type="match status" value="1"/>
</dbReference>
<keyword evidence="1" id="KW-0472">Membrane</keyword>
<protein>
    <recommendedName>
        <fullName evidence="4">DUF4878 domain-containing protein</fullName>
    </recommendedName>
</protein>
<sequence>MSRHSKIPIGVLTAILVVLIAGACIIFLFPSGSESVVEDFYEYESEAEFGKSWDLLSSEMKQRFPDRADYVQNRSHVFLQHMDVESFQYDVGRSKKVKNWKLDKSGRLHKTAYEIPVTQVFNSRFGMFTLEQNCYVVKEKGEWRILWDYRFE</sequence>
<proteinExistence type="predicted"/>
<feature type="transmembrane region" description="Helical" evidence="1">
    <location>
        <begin position="7"/>
        <end position="29"/>
    </location>
</feature>
<dbReference type="RefSeq" id="WP_081395486.1">
    <property type="nucleotide sequence ID" value="NZ_FTMX01000001.1"/>
</dbReference>
<evidence type="ECO:0000313" key="2">
    <source>
        <dbReference type="EMBL" id="SIQ23007.1"/>
    </source>
</evidence>
<reference evidence="2 3" key="1">
    <citation type="submission" date="2017-01" db="EMBL/GenBank/DDBJ databases">
        <authorList>
            <person name="Varghese N."/>
            <person name="Submissions S."/>
        </authorList>
    </citation>
    <scope>NUCLEOTIDE SEQUENCE [LARGE SCALE GENOMIC DNA]</scope>
    <source>
        <strain evidence="2 3">RUG2-6</strain>
    </source>
</reference>
<keyword evidence="1" id="KW-1133">Transmembrane helix</keyword>
<organism evidence="2 3">
    <name type="scientific">Peribacillus simplex</name>
    <dbReference type="NCBI Taxonomy" id="1478"/>
    <lineage>
        <taxon>Bacteria</taxon>
        <taxon>Bacillati</taxon>
        <taxon>Bacillota</taxon>
        <taxon>Bacilli</taxon>
        <taxon>Bacillales</taxon>
        <taxon>Bacillaceae</taxon>
        <taxon>Peribacillus</taxon>
    </lineage>
</organism>
<evidence type="ECO:0008006" key="4">
    <source>
        <dbReference type="Google" id="ProtNLM"/>
    </source>
</evidence>
<dbReference type="Gene3D" id="3.10.450.100">
    <property type="entry name" value="NTF2-like, domain 1"/>
    <property type="match status" value="1"/>
</dbReference>
<accession>A0A9X8WHS7</accession>
<evidence type="ECO:0000313" key="3">
    <source>
        <dbReference type="Proteomes" id="UP000185829"/>
    </source>
</evidence>
<dbReference type="SUPFAM" id="SSF54427">
    <property type="entry name" value="NTF2-like"/>
    <property type="match status" value="1"/>
</dbReference>
<comment type="caution">
    <text evidence="2">The sequence shown here is derived from an EMBL/GenBank/DDBJ whole genome shotgun (WGS) entry which is preliminary data.</text>
</comment>
<dbReference type="Proteomes" id="UP000185829">
    <property type="component" value="Unassembled WGS sequence"/>
</dbReference>
<dbReference type="AlphaFoldDB" id="A0A9X8WHS7"/>
<evidence type="ECO:0000256" key="1">
    <source>
        <dbReference type="SAM" id="Phobius"/>
    </source>
</evidence>
<dbReference type="EMBL" id="FTMX01000001">
    <property type="protein sequence ID" value="SIQ23007.1"/>
    <property type="molecule type" value="Genomic_DNA"/>
</dbReference>
<keyword evidence="1" id="KW-0812">Transmembrane</keyword>
<gene>
    <name evidence="2" type="ORF">SAMN05878482_101697</name>
</gene>
<dbReference type="InterPro" id="IPR032710">
    <property type="entry name" value="NTF2-like_dom_sf"/>
</dbReference>